<dbReference type="Gene3D" id="3.40.1050.10">
    <property type="entry name" value="Carbonic anhydrase"/>
    <property type="match status" value="1"/>
</dbReference>
<dbReference type="EC" id="4.2.1.1" evidence="2 8"/>
<evidence type="ECO:0000256" key="2">
    <source>
        <dbReference type="ARBA" id="ARBA00012925"/>
    </source>
</evidence>
<feature type="binding site" evidence="7">
    <location>
        <position position="48"/>
    </location>
    <ligand>
        <name>Zn(2+)</name>
        <dbReference type="ChEBI" id="CHEBI:29105"/>
    </ligand>
</feature>
<evidence type="ECO:0000313" key="10">
    <source>
        <dbReference type="Proteomes" id="UP001194468"/>
    </source>
</evidence>
<dbReference type="AlphaFoldDB" id="A0AAD4BRH4"/>
<keyword evidence="5 8" id="KW-0456">Lyase</keyword>
<comment type="cofactor">
    <cofactor evidence="7">
        <name>Zn(2+)</name>
        <dbReference type="ChEBI" id="CHEBI:29105"/>
    </cofactor>
    <text evidence="7">Binds 1 zinc ion per subunit.</text>
</comment>
<dbReference type="GO" id="GO:0008270">
    <property type="term" value="F:zinc ion binding"/>
    <property type="evidence" value="ECO:0007669"/>
    <property type="project" value="UniProtKB-UniRule"/>
</dbReference>
<dbReference type="EMBL" id="WHUW01000016">
    <property type="protein sequence ID" value="KAF8438389.1"/>
    <property type="molecule type" value="Genomic_DNA"/>
</dbReference>
<keyword evidence="3 7" id="KW-0479">Metal-binding</keyword>
<accession>A0AAD4BRH4</accession>
<name>A0AAD4BRH4_BOLED</name>
<dbReference type="InterPro" id="IPR001765">
    <property type="entry name" value="Carbonic_anhydrase"/>
</dbReference>
<evidence type="ECO:0000256" key="1">
    <source>
        <dbReference type="ARBA" id="ARBA00006217"/>
    </source>
</evidence>
<proteinExistence type="inferred from homology"/>
<keyword evidence="4 7" id="KW-0862">Zinc</keyword>
<keyword evidence="10" id="KW-1185">Reference proteome</keyword>
<dbReference type="PANTHER" id="PTHR11002">
    <property type="entry name" value="CARBONIC ANHYDRASE"/>
    <property type="match status" value="1"/>
</dbReference>
<feature type="binding site" evidence="7">
    <location>
        <position position="102"/>
    </location>
    <ligand>
        <name>Zn(2+)</name>
        <dbReference type="ChEBI" id="CHEBI:29105"/>
    </ligand>
</feature>
<dbReference type="Proteomes" id="UP001194468">
    <property type="component" value="Unassembled WGS sequence"/>
</dbReference>
<dbReference type="Pfam" id="PF00484">
    <property type="entry name" value="Pro_CA"/>
    <property type="match status" value="1"/>
</dbReference>
<evidence type="ECO:0000313" key="9">
    <source>
        <dbReference type="EMBL" id="KAF8438389.1"/>
    </source>
</evidence>
<evidence type="ECO:0000256" key="4">
    <source>
        <dbReference type="ARBA" id="ARBA00022833"/>
    </source>
</evidence>
<comment type="catalytic activity">
    <reaction evidence="6 8">
        <text>hydrogencarbonate + H(+) = CO2 + H2O</text>
        <dbReference type="Rhea" id="RHEA:10748"/>
        <dbReference type="ChEBI" id="CHEBI:15377"/>
        <dbReference type="ChEBI" id="CHEBI:15378"/>
        <dbReference type="ChEBI" id="CHEBI:16526"/>
        <dbReference type="ChEBI" id="CHEBI:17544"/>
        <dbReference type="EC" id="4.2.1.1"/>
    </reaction>
</comment>
<reference evidence="9" key="1">
    <citation type="submission" date="2019-10" db="EMBL/GenBank/DDBJ databases">
        <authorList>
            <consortium name="DOE Joint Genome Institute"/>
            <person name="Kuo A."/>
            <person name="Miyauchi S."/>
            <person name="Kiss E."/>
            <person name="Drula E."/>
            <person name="Kohler A."/>
            <person name="Sanchez-Garcia M."/>
            <person name="Andreopoulos B."/>
            <person name="Barry K.W."/>
            <person name="Bonito G."/>
            <person name="Buee M."/>
            <person name="Carver A."/>
            <person name="Chen C."/>
            <person name="Cichocki N."/>
            <person name="Clum A."/>
            <person name="Culley D."/>
            <person name="Crous P.W."/>
            <person name="Fauchery L."/>
            <person name="Girlanda M."/>
            <person name="Hayes R."/>
            <person name="Keri Z."/>
            <person name="LaButti K."/>
            <person name="Lipzen A."/>
            <person name="Lombard V."/>
            <person name="Magnuson J."/>
            <person name="Maillard F."/>
            <person name="Morin E."/>
            <person name="Murat C."/>
            <person name="Nolan M."/>
            <person name="Ohm R."/>
            <person name="Pangilinan J."/>
            <person name="Pereira M."/>
            <person name="Perotto S."/>
            <person name="Peter M."/>
            <person name="Riley R."/>
            <person name="Sitrit Y."/>
            <person name="Stielow B."/>
            <person name="Szollosi G."/>
            <person name="Zifcakova L."/>
            <person name="Stursova M."/>
            <person name="Spatafora J.W."/>
            <person name="Tedersoo L."/>
            <person name="Vaario L.-M."/>
            <person name="Yamada A."/>
            <person name="Yan M."/>
            <person name="Wang P."/>
            <person name="Xu J."/>
            <person name="Bruns T."/>
            <person name="Baldrian P."/>
            <person name="Vilgalys R."/>
            <person name="Henrissat B."/>
            <person name="Grigoriev I.V."/>
            <person name="Hibbett D."/>
            <person name="Nagy L.G."/>
            <person name="Martin F.M."/>
        </authorList>
    </citation>
    <scope>NUCLEOTIDE SEQUENCE</scope>
    <source>
        <strain evidence="9">BED1</strain>
    </source>
</reference>
<comment type="caution">
    <text evidence="9">The sequence shown here is derived from an EMBL/GenBank/DDBJ whole genome shotgun (WGS) entry which is preliminary data.</text>
</comment>
<feature type="binding site" evidence="7">
    <location>
        <position position="105"/>
    </location>
    <ligand>
        <name>Zn(2+)</name>
        <dbReference type="ChEBI" id="CHEBI:29105"/>
    </ligand>
</feature>
<dbReference type="PANTHER" id="PTHR11002:SF76">
    <property type="entry name" value="CARBONIC ANHYDRASE"/>
    <property type="match status" value="1"/>
</dbReference>
<feature type="binding site" evidence="7">
    <location>
        <position position="46"/>
    </location>
    <ligand>
        <name>Zn(2+)</name>
        <dbReference type="ChEBI" id="CHEBI:29105"/>
    </ligand>
</feature>
<dbReference type="GO" id="GO:0004089">
    <property type="term" value="F:carbonate dehydratase activity"/>
    <property type="evidence" value="ECO:0007669"/>
    <property type="project" value="UniProtKB-UniRule"/>
</dbReference>
<reference evidence="9" key="2">
    <citation type="journal article" date="2020" name="Nat. Commun.">
        <title>Large-scale genome sequencing of mycorrhizal fungi provides insights into the early evolution of symbiotic traits.</title>
        <authorList>
            <person name="Miyauchi S."/>
            <person name="Kiss E."/>
            <person name="Kuo A."/>
            <person name="Drula E."/>
            <person name="Kohler A."/>
            <person name="Sanchez-Garcia M."/>
            <person name="Morin E."/>
            <person name="Andreopoulos B."/>
            <person name="Barry K.W."/>
            <person name="Bonito G."/>
            <person name="Buee M."/>
            <person name="Carver A."/>
            <person name="Chen C."/>
            <person name="Cichocki N."/>
            <person name="Clum A."/>
            <person name="Culley D."/>
            <person name="Crous P.W."/>
            <person name="Fauchery L."/>
            <person name="Girlanda M."/>
            <person name="Hayes R.D."/>
            <person name="Keri Z."/>
            <person name="LaButti K."/>
            <person name="Lipzen A."/>
            <person name="Lombard V."/>
            <person name="Magnuson J."/>
            <person name="Maillard F."/>
            <person name="Murat C."/>
            <person name="Nolan M."/>
            <person name="Ohm R.A."/>
            <person name="Pangilinan J."/>
            <person name="Pereira M.F."/>
            <person name="Perotto S."/>
            <person name="Peter M."/>
            <person name="Pfister S."/>
            <person name="Riley R."/>
            <person name="Sitrit Y."/>
            <person name="Stielow J.B."/>
            <person name="Szollosi G."/>
            <person name="Zifcakova L."/>
            <person name="Stursova M."/>
            <person name="Spatafora J.W."/>
            <person name="Tedersoo L."/>
            <person name="Vaario L.M."/>
            <person name="Yamada A."/>
            <person name="Yan M."/>
            <person name="Wang P."/>
            <person name="Xu J."/>
            <person name="Bruns T."/>
            <person name="Baldrian P."/>
            <person name="Vilgalys R."/>
            <person name="Dunand C."/>
            <person name="Henrissat B."/>
            <person name="Grigoriev I.V."/>
            <person name="Hibbett D."/>
            <person name="Nagy L.G."/>
            <person name="Martin F.M."/>
        </authorList>
    </citation>
    <scope>NUCLEOTIDE SEQUENCE</scope>
    <source>
        <strain evidence="9">BED1</strain>
    </source>
</reference>
<evidence type="ECO:0000256" key="3">
    <source>
        <dbReference type="ARBA" id="ARBA00022723"/>
    </source>
</evidence>
<sequence length="217" mass="22811">MIPPTSPVHALLDGNAKWADAVDRADPGFFQHSAKGQSPKILWFGCSDSRVPESVITGARPGDIFVHRNVANQCHPDDDSALAVLSYAVGTVGVEHVIVAGHTCCGGAAACYEAVAARSATATKSEIKTPLTRWLTPLMELIASLDLASAPAGGALDLIVHENVKRQVEHVCATEAIQQAWAAGKQVSVHGWVYDVASGRIRDVGVSRGPFGVSVQL</sequence>
<dbReference type="GO" id="GO:0071244">
    <property type="term" value="P:cellular response to carbon dioxide"/>
    <property type="evidence" value="ECO:0007669"/>
    <property type="project" value="TreeGrafter"/>
</dbReference>
<dbReference type="CDD" id="cd00883">
    <property type="entry name" value="beta_CA_cladeA"/>
    <property type="match status" value="1"/>
</dbReference>
<evidence type="ECO:0000256" key="8">
    <source>
        <dbReference type="RuleBase" id="RU003956"/>
    </source>
</evidence>
<comment type="function">
    <text evidence="8">Reversible hydration of carbon dioxide.</text>
</comment>
<dbReference type="InterPro" id="IPR036874">
    <property type="entry name" value="Carbonic_anhydrase_sf"/>
</dbReference>
<dbReference type="SUPFAM" id="SSF53056">
    <property type="entry name" value="beta-carbonic anhydrase, cab"/>
    <property type="match status" value="1"/>
</dbReference>
<dbReference type="SMART" id="SM00947">
    <property type="entry name" value="Pro_CA"/>
    <property type="match status" value="1"/>
</dbReference>
<dbReference type="GO" id="GO:0034599">
    <property type="term" value="P:cellular response to oxidative stress"/>
    <property type="evidence" value="ECO:0007669"/>
    <property type="project" value="TreeGrafter"/>
</dbReference>
<comment type="similarity">
    <text evidence="1 8">Belongs to the beta-class carbonic anhydrase family.</text>
</comment>
<evidence type="ECO:0000256" key="5">
    <source>
        <dbReference type="ARBA" id="ARBA00023239"/>
    </source>
</evidence>
<evidence type="ECO:0000256" key="6">
    <source>
        <dbReference type="ARBA" id="ARBA00048348"/>
    </source>
</evidence>
<evidence type="ECO:0000256" key="7">
    <source>
        <dbReference type="PIRSR" id="PIRSR601765-1"/>
    </source>
</evidence>
<organism evidence="9 10">
    <name type="scientific">Boletus edulis BED1</name>
    <dbReference type="NCBI Taxonomy" id="1328754"/>
    <lineage>
        <taxon>Eukaryota</taxon>
        <taxon>Fungi</taxon>
        <taxon>Dikarya</taxon>
        <taxon>Basidiomycota</taxon>
        <taxon>Agaricomycotina</taxon>
        <taxon>Agaricomycetes</taxon>
        <taxon>Agaricomycetidae</taxon>
        <taxon>Boletales</taxon>
        <taxon>Boletineae</taxon>
        <taxon>Boletaceae</taxon>
        <taxon>Boletoideae</taxon>
        <taxon>Boletus</taxon>
    </lineage>
</organism>
<gene>
    <name evidence="9" type="ORF">L210DRAFT_959392</name>
</gene>
<protein>
    <recommendedName>
        <fullName evidence="2 8">Carbonic anhydrase</fullName>
        <ecNumber evidence="2 8">4.2.1.1</ecNumber>
    </recommendedName>
    <alternativeName>
        <fullName evidence="8">Carbonate dehydratase</fullName>
    </alternativeName>
</protein>